<dbReference type="Proteomes" id="UP001570071">
    <property type="component" value="Unassembled WGS sequence"/>
</dbReference>
<dbReference type="EMBL" id="JBFSSG010000001">
    <property type="protein sequence ID" value="MEZ8719791.1"/>
    <property type="molecule type" value="Genomic_DNA"/>
</dbReference>
<proteinExistence type="predicted"/>
<gene>
    <name evidence="1" type="ORF">AB6D66_01840</name>
</gene>
<accession>A0ABV4MRM8</accession>
<evidence type="ECO:0008006" key="3">
    <source>
        <dbReference type="Google" id="ProtNLM"/>
    </source>
</evidence>
<sequence>MRNFNNHSGHVIVIGWHEKQTQKLIDCILSDERRQNGRILLCVKDEELTHPLPDYDQVDFARLSCFSDESEFVRIAAQSANRVIIHGENDEQTLTAALSLSPVVKDDCHIVAYFDNPKNAELLDRYCKNVECGTNRAAELLARSMQDPGSSRVLSHLLNPQTGATQFSLVIPSHADDVSVEELSRRMKADNNAILIAVSTMQSGDDVELNPDSARTLKPGYYIHYIASKRLLHDEIDWPKLVEFSPT</sequence>
<name>A0ABV4MRM8_9VIBR</name>
<dbReference type="Gene3D" id="3.40.50.720">
    <property type="entry name" value="NAD(P)-binding Rossmann-like Domain"/>
    <property type="match status" value="1"/>
</dbReference>
<dbReference type="RefSeq" id="WP_269336604.1">
    <property type="nucleotide sequence ID" value="NZ_JBFSSG010000001.1"/>
</dbReference>
<evidence type="ECO:0000313" key="1">
    <source>
        <dbReference type="EMBL" id="MEZ8719791.1"/>
    </source>
</evidence>
<keyword evidence="2" id="KW-1185">Reference proteome</keyword>
<comment type="caution">
    <text evidence="1">The sequence shown here is derived from an EMBL/GenBank/DDBJ whole genome shotgun (WGS) entry which is preliminary data.</text>
</comment>
<protein>
    <recommendedName>
        <fullName evidence="3">RCK N-terminal domain-containing protein</fullName>
    </recommendedName>
</protein>
<reference evidence="1 2" key="1">
    <citation type="journal article" date="2024" name="ISME J.">
        <title>Tailless and filamentous prophages are predominant in marine Vibrio.</title>
        <authorList>
            <person name="Steensen K."/>
            <person name="Seneca J."/>
            <person name="Bartlau N."/>
            <person name="Yu X.A."/>
            <person name="Hussain F.A."/>
            <person name="Polz M.F."/>
        </authorList>
    </citation>
    <scope>NUCLEOTIDE SEQUENCE [LARGE SCALE GENOMIC DNA]</scope>
    <source>
        <strain evidence="1 2">10N.239.312.F12</strain>
    </source>
</reference>
<organism evidence="1 2">
    <name type="scientific">Vibrio pomeroyi</name>
    <dbReference type="NCBI Taxonomy" id="198832"/>
    <lineage>
        <taxon>Bacteria</taxon>
        <taxon>Pseudomonadati</taxon>
        <taxon>Pseudomonadota</taxon>
        <taxon>Gammaproteobacteria</taxon>
        <taxon>Vibrionales</taxon>
        <taxon>Vibrionaceae</taxon>
        <taxon>Vibrio</taxon>
    </lineage>
</organism>
<evidence type="ECO:0000313" key="2">
    <source>
        <dbReference type="Proteomes" id="UP001570071"/>
    </source>
</evidence>